<accession>A0A9D4KZZ6</accession>
<evidence type="ECO:0000313" key="1">
    <source>
        <dbReference type="EMBL" id="KAH3848823.1"/>
    </source>
</evidence>
<comment type="caution">
    <text evidence="1">The sequence shown here is derived from an EMBL/GenBank/DDBJ whole genome shotgun (WGS) entry which is preliminary data.</text>
</comment>
<sequence>MNVVANFAAESKRFRCPARQLSGREDHNSAGACDCTGDYDPLTNCSLSRSQKPTLSGLSGGGLKDGKCDRKKTGCNAFTIATSGSNVTTKRSNPVHYDVSALTVTLRLLEQRVGLKSHESASTCTISVSNDGSTYSDSASSVNIILDSTCITSDGTIFVLAFRPGPISRMRHFPCTLTSRRLPCTLTSRRLPCTLTRRRLPCTLTSRRLPCTLTSRRLPCTLTSRRLPYTLKSRRVPALLSVLGALTCIGLKTVKDCGDSGA</sequence>
<reference evidence="1" key="2">
    <citation type="submission" date="2020-11" db="EMBL/GenBank/DDBJ databases">
        <authorList>
            <person name="McCartney M.A."/>
            <person name="Auch B."/>
            <person name="Kono T."/>
            <person name="Mallez S."/>
            <person name="Becker A."/>
            <person name="Gohl D.M."/>
            <person name="Silverstein K.A.T."/>
            <person name="Koren S."/>
            <person name="Bechman K.B."/>
            <person name="Herman A."/>
            <person name="Abrahante J.E."/>
            <person name="Garbe J."/>
        </authorList>
    </citation>
    <scope>NUCLEOTIDE SEQUENCE</scope>
    <source>
        <strain evidence="1">Duluth1</strain>
        <tissue evidence="1">Whole animal</tissue>
    </source>
</reference>
<protein>
    <submittedName>
        <fullName evidence="1">Uncharacterized protein</fullName>
    </submittedName>
</protein>
<organism evidence="1 2">
    <name type="scientific">Dreissena polymorpha</name>
    <name type="common">Zebra mussel</name>
    <name type="synonym">Mytilus polymorpha</name>
    <dbReference type="NCBI Taxonomy" id="45954"/>
    <lineage>
        <taxon>Eukaryota</taxon>
        <taxon>Metazoa</taxon>
        <taxon>Spiralia</taxon>
        <taxon>Lophotrochozoa</taxon>
        <taxon>Mollusca</taxon>
        <taxon>Bivalvia</taxon>
        <taxon>Autobranchia</taxon>
        <taxon>Heteroconchia</taxon>
        <taxon>Euheterodonta</taxon>
        <taxon>Imparidentia</taxon>
        <taxon>Neoheterodontei</taxon>
        <taxon>Myida</taxon>
        <taxon>Dreissenoidea</taxon>
        <taxon>Dreissenidae</taxon>
        <taxon>Dreissena</taxon>
    </lineage>
</organism>
<dbReference type="EMBL" id="JAIWYP010000003">
    <property type="protein sequence ID" value="KAH3848823.1"/>
    <property type="molecule type" value="Genomic_DNA"/>
</dbReference>
<evidence type="ECO:0000313" key="2">
    <source>
        <dbReference type="Proteomes" id="UP000828390"/>
    </source>
</evidence>
<dbReference type="AlphaFoldDB" id="A0A9D4KZZ6"/>
<proteinExistence type="predicted"/>
<dbReference type="Proteomes" id="UP000828390">
    <property type="component" value="Unassembled WGS sequence"/>
</dbReference>
<keyword evidence="2" id="KW-1185">Reference proteome</keyword>
<gene>
    <name evidence="1" type="ORF">DPMN_091206</name>
</gene>
<reference evidence="1" key="1">
    <citation type="journal article" date="2019" name="bioRxiv">
        <title>The Genome of the Zebra Mussel, Dreissena polymorpha: A Resource for Invasive Species Research.</title>
        <authorList>
            <person name="McCartney M.A."/>
            <person name="Auch B."/>
            <person name="Kono T."/>
            <person name="Mallez S."/>
            <person name="Zhang Y."/>
            <person name="Obille A."/>
            <person name="Becker A."/>
            <person name="Abrahante J.E."/>
            <person name="Garbe J."/>
            <person name="Badalamenti J.P."/>
            <person name="Herman A."/>
            <person name="Mangelson H."/>
            <person name="Liachko I."/>
            <person name="Sullivan S."/>
            <person name="Sone E.D."/>
            <person name="Koren S."/>
            <person name="Silverstein K.A.T."/>
            <person name="Beckman K.B."/>
            <person name="Gohl D.M."/>
        </authorList>
    </citation>
    <scope>NUCLEOTIDE SEQUENCE</scope>
    <source>
        <strain evidence="1">Duluth1</strain>
        <tissue evidence="1">Whole animal</tissue>
    </source>
</reference>
<name>A0A9D4KZZ6_DREPO</name>